<dbReference type="PANTHER" id="PTHR46401:SF2">
    <property type="entry name" value="GLYCOSYLTRANSFERASE WBBK-RELATED"/>
    <property type="match status" value="1"/>
</dbReference>
<dbReference type="EMBL" id="CBHH010000052">
    <property type="protein sequence ID" value="CDD57782.1"/>
    <property type="molecule type" value="Genomic_DNA"/>
</dbReference>
<evidence type="ECO:0000313" key="3">
    <source>
        <dbReference type="Proteomes" id="UP000018141"/>
    </source>
</evidence>
<evidence type="ECO:0000313" key="2">
    <source>
        <dbReference type="EMBL" id="CDD57782.1"/>
    </source>
</evidence>
<keyword evidence="1" id="KW-0808">Transferase</keyword>
<dbReference type="Proteomes" id="UP000018141">
    <property type="component" value="Unassembled WGS sequence"/>
</dbReference>
<comment type="caution">
    <text evidence="2">The sequence shown here is derived from an EMBL/GenBank/DDBJ whole genome shotgun (WGS) entry which is preliminary data.</text>
</comment>
<dbReference type="Pfam" id="PF13692">
    <property type="entry name" value="Glyco_trans_1_4"/>
    <property type="match status" value="1"/>
</dbReference>
<dbReference type="Gene3D" id="3.40.50.2000">
    <property type="entry name" value="Glycogen Phosphorylase B"/>
    <property type="match status" value="1"/>
</dbReference>
<name>R7B3X5_9FIRM</name>
<reference evidence="2" key="1">
    <citation type="submission" date="2012-11" db="EMBL/GenBank/DDBJ databases">
        <title>Dependencies among metagenomic species, viruses, plasmids and units of genetic variation.</title>
        <authorList>
            <person name="Nielsen H.B."/>
            <person name="Almeida M."/>
            <person name="Juncker A.S."/>
            <person name="Rasmussen S."/>
            <person name="Li J."/>
            <person name="Sunagawa S."/>
            <person name="Plichta D."/>
            <person name="Gautier L."/>
            <person name="Le Chatelier E."/>
            <person name="Peletier E."/>
            <person name="Bonde I."/>
            <person name="Nielsen T."/>
            <person name="Manichanh C."/>
            <person name="Arumugam M."/>
            <person name="Batto J."/>
            <person name="Santos M.B.Q.D."/>
            <person name="Blom N."/>
            <person name="Borruel N."/>
            <person name="Burgdorf K.S."/>
            <person name="Boumezbeur F."/>
            <person name="Casellas F."/>
            <person name="Dore J."/>
            <person name="Guarner F."/>
            <person name="Hansen T."/>
            <person name="Hildebrand F."/>
            <person name="Kaas R.S."/>
            <person name="Kennedy S."/>
            <person name="Kristiansen K."/>
            <person name="Kultima J.R."/>
            <person name="Leonard P."/>
            <person name="Levenez F."/>
            <person name="Lund O."/>
            <person name="Moumen B."/>
            <person name="Le Paslier D."/>
            <person name="Pons N."/>
            <person name="Pedersen O."/>
            <person name="Prifti E."/>
            <person name="Qin J."/>
            <person name="Raes J."/>
            <person name="Tap J."/>
            <person name="Tims S."/>
            <person name="Ussery D.W."/>
            <person name="Yamada T."/>
            <person name="MetaHit consortium"/>
            <person name="Renault P."/>
            <person name="Sicheritz-Ponten T."/>
            <person name="Bork P."/>
            <person name="Wang J."/>
            <person name="Brunak S."/>
            <person name="Ehrlich S.D."/>
        </authorList>
    </citation>
    <scope>NUCLEOTIDE SEQUENCE [LARGE SCALE GENOMIC DNA]</scope>
</reference>
<accession>R7B3X5</accession>
<dbReference type="GO" id="GO:0016757">
    <property type="term" value="F:glycosyltransferase activity"/>
    <property type="evidence" value="ECO:0007669"/>
    <property type="project" value="TreeGrafter"/>
</dbReference>
<dbReference type="GO" id="GO:0009103">
    <property type="term" value="P:lipopolysaccharide biosynthetic process"/>
    <property type="evidence" value="ECO:0007669"/>
    <property type="project" value="TreeGrafter"/>
</dbReference>
<sequence>MKLFITTKNLDYIRNTQEIELLTKECGGCRPDIIASSAGKYPARMAHVIRKLITCRFSAYDEIFVGFAPQLIIPFFEGKFRRYRNDGGKVTIDFFISVYDTLVNDRKKIKKGSVPASVAAWLDKRTISLADNVVVDTKAHGEYFTENFGLSRDKMQVLYLEADKSVYYPHTVKRAEEDADKRIILYFASMLPLQGVETVLEAAKLMKDDKNIIFKIIGPVKNKVIQDNIRYIDWLPQDRLSDAIADANLCLAGHFNGEIGKACRTIPGKAYIYRAMHKPVILGDNPANRELFDESMDGIGFCRMSDAKSLKAAIEDMLAKQAV</sequence>
<proteinExistence type="predicted"/>
<organism evidence="2 3">
    <name type="scientific">Bacteroides pectinophilus CAG:437</name>
    <dbReference type="NCBI Taxonomy" id="1263051"/>
    <lineage>
        <taxon>Bacteria</taxon>
        <taxon>Bacillati</taxon>
        <taxon>Bacillota</taxon>
        <taxon>Clostridia</taxon>
        <taxon>Eubacteriales</taxon>
    </lineage>
</organism>
<dbReference type="PANTHER" id="PTHR46401">
    <property type="entry name" value="GLYCOSYLTRANSFERASE WBBK-RELATED"/>
    <property type="match status" value="1"/>
</dbReference>
<gene>
    <name evidence="2" type="ORF">BN656_01803</name>
</gene>
<dbReference type="AlphaFoldDB" id="R7B3X5"/>
<protein>
    <recommendedName>
        <fullName evidence="4">Glycosyl transferase family 1 domain-containing protein</fullName>
    </recommendedName>
</protein>
<evidence type="ECO:0008006" key="4">
    <source>
        <dbReference type="Google" id="ProtNLM"/>
    </source>
</evidence>
<evidence type="ECO:0000256" key="1">
    <source>
        <dbReference type="ARBA" id="ARBA00022679"/>
    </source>
</evidence>
<dbReference type="SUPFAM" id="SSF53756">
    <property type="entry name" value="UDP-Glycosyltransferase/glycogen phosphorylase"/>
    <property type="match status" value="1"/>
</dbReference>